<evidence type="ECO:0000256" key="1">
    <source>
        <dbReference type="SAM" id="MobiDB-lite"/>
    </source>
</evidence>
<feature type="compositionally biased region" description="Basic and acidic residues" evidence="1">
    <location>
        <begin position="137"/>
        <end position="151"/>
    </location>
</feature>
<feature type="region of interest" description="Disordered" evidence="1">
    <location>
        <begin position="137"/>
        <end position="163"/>
    </location>
</feature>
<protein>
    <submittedName>
        <fullName evidence="2">Uncharacterized protein</fullName>
    </submittedName>
</protein>
<gene>
    <name evidence="2" type="ORF">g.11796</name>
</gene>
<organism evidence="2">
    <name type="scientific">Homalodisca liturata</name>
    <dbReference type="NCBI Taxonomy" id="320908"/>
    <lineage>
        <taxon>Eukaryota</taxon>
        <taxon>Metazoa</taxon>
        <taxon>Ecdysozoa</taxon>
        <taxon>Arthropoda</taxon>
        <taxon>Hexapoda</taxon>
        <taxon>Insecta</taxon>
        <taxon>Pterygota</taxon>
        <taxon>Neoptera</taxon>
        <taxon>Paraneoptera</taxon>
        <taxon>Hemiptera</taxon>
        <taxon>Auchenorrhyncha</taxon>
        <taxon>Membracoidea</taxon>
        <taxon>Cicadellidae</taxon>
        <taxon>Cicadellinae</taxon>
        <taxon>Proconiini</taxon>
        <taxon>Homalodisca</taxon>
    </lineage>
</organism>
<proteinExistence type="predicted"/>
<reference evidence="2" key="1">
    <citation type="submission" date="2015-11" db="EMBL/GenBank/DDBJ databases">
        <title>De novo transcriptome assembly of four potential Pierce s Disease insect vectors from Arizona vineyards.</title>
        <authorList>
            <person name="Tassone E.E."/>
        </authorList>
    </citation>
    <scope>NUCLEOTIDE SEQUENCE</scope>
</reference>
<dbReference type="EMBL" id="GECU01004373">
    <property type="protein sequence ID" value="JAT03334.1"/>
    <property type="molecule type" value="Transcribed_RNA"/>
</dbReference>
<evidence type="ECO:0000313" key="2">
    <source>
        <dbReference type="EMBL" id="JAT03334.1"/>
    </source>
</evidence>
<dbReference type="AlphaFoldDB" id="A0A1B6JWQ5"/>
<feature type="compositionally biased region" description="Polar residues" evidence="1">
    <location>
        <begin position="152"/>
        <end position="163"/>
    </location>
</feature>
<accession>A0A1B6JWQ5</accession>
<sequence>MKIVERGCCSVLYQSSSVKGLTFTLTGVTRKSRMVQLLQRLKDTVAKFFDKTQQPVNSLQTTTSLGTCSVVCKLFMRMKEFCKYLINLQKELIFKLLNQLQSLTSIFHYRRSLAIENTTWTGPREPTELILLNTESKSTKLRENSESERMRQNTQPYPISENVLSLNVQETRETAGGNVQTHPS</sequence>
<name>A0A1B6JWQ5_9HEMI</name>